<dbReference type="InterPro" id="IPR020846">
    <property type="entry name" value="MFS_dom"/>
</dbReference>
<keyword evidence="9" id="KW-1185">Reference proteome</keyword>
<dbReference type="AlphaFoldDB" id="A0A316EP31"/>
<feature type="transmembrane region" description="Helical" evidence="6">
    <location>
        <begin position="368"/>
        <end position="389"/>
    </location>
</feature>
<name>A0A316EP31_9BURK</name>
<feature type="transmembrane region" description="Helical" evidence="6">
    <location>
        <begin position="183"/>
        <end position="205"/>
    </location>
</feature>
<evidence type="ECO:0000256" key="1">
    <source>
        <dbReference type="ARBA" id="ARBA00004141"/>
    </source>
</evidence>
<feature type="transmembrane region" description="Helical" evidence="6">
    <location>
        <begin position="20"/>
        <end position="38"/>
    </location>
</feature>
<dbReference type="PANTHER" id="PTHR43791:SF36">
    <property type="entry name" value="TRANSPORTER, PUTATIVE (AFU_ORTHOLOGUE AFUA_6G08340)-RELATED"/>
    <property type="match status" value="1"/>
</dbReference>
<comment type="caution">
    <text evidence="8">The sequence shown here is derived from an EMBL/GenBank/DDBJ whole genome shotgun (WGS) entry which is preliminary data.</text>
</comment>
<dbReference type="Gene3D" id="1.20.1250.20">
    <property type="entry name" value="MFS general substrate transporter like domains"/>
    <property type="match status" value="2"/>
</dbReference>
<evidence type="ECO:0000256" key="5">
    <source>
        <dbReference type="ARBA" id="ARBA00023136"/>
    </source>
</evidence>
<keyword evidence="3 6" id="KW-0812">Transmembrane</keyword>
<feature type="domain" description="Major facilitator superfamily (MFS) profile" evidence="7">
    <location>
        <begin position="24"/>
        <end position="427"/>
    </location>
</feature>
<gene>
    <name evidence="8" type="ORF">C7419_106168</name>
</gene>
<dbReference type="InterPro" id="IPR036259">
    <property type="entry name" value="MFS_trans_sf"/>
</dbReference>
<dbReference type="RefSeq" id="WP_109585026.1">
    <property type="nucleotide sequence ID" value="NZ_QGGT01000006.1"/>
</dbReference>
<feature type="transmembrane region" description="Helical" evidence="6">
    <location>
        <begin position="401"/>
        <end position="421"/>
    </location>
</feature>
<evidence type="ECO:0000259" key="7">
    <source>
        <dbReference type="PROSITE" id="PS50850"/>
    </source>
</evidence>
<proteinExistence type="predicted"/>
<organism evidence="8 9">
    <name type="scientific">Cupriavidus plantarum</name>
    <dbReference type="NCBI Taxonomy" id="942865"/>
    <lineage>
        <taxon>Bacteria</taxon>
        <taxon>Pseudomonadati</taxon>
        <taxon>Pseudomonadota</taxon>
        <taxon>Betaproteobacteria</taxon>
        <taxon>Burkholderiales</taxon>
        <taxon>Burkholderiaceae</taxon>
        <taxon>Cupriavidus</taxon>
    </lineage>
</organism>
<keyword evidence="5 6" id="KW-0472">Membrane</keyword>
<keyword evidence="4 6" id="KW-1133">Transmembrane helix</keyword>
<feature type="transmembrane region" description="Helical" evidence="6">
    <location>
        <begin position="246"/>
        <end position="267"/>
    </location>
</feature>
<dbReference type="GO" id="GO:0022857">
    <property type="term" value="F:transmembrane transporter activity"/>
    <property type="evidence" value="ECO:0007669"/>
    <property type="project" value="InterPro"/>
</dbReference>
<dbReference type="InterPro" id="IPR011701">
    <property type="entry name" value="MFS"/>
</dbReference>
<dbReference type="CDD" id="cd17319">
    <property type="entry name" value="MFS_ExuT_GudP_like"/>
    <property type="match status" value="1"/>
</dbReference>
<evidence type="ECO:0000313" key="8">
    <source>
        <dbReference type="EMBL" id="PWK32749.1"/>
    </source>
</evidence>
<feature type="transmembrane region" description="Helical" evidence="6">
    <location>
        <begin position="114"/>
        <end position="136"/>
    </location>
</feature>
<dbReference type="FunFam" id="1.20.1250.20:FF:000018">
    <property type="entry name" value="MFS transporter permease"/>
    <property type="match status" value="1"/>
</dbReference>
<sequence length="447" mass="48060">MLAISSTGVVDEISALYRKINFRLLPFLLVCYLFAYLDRVNVGFAKLQMQSDLGFSDAAYGVGAGIFFIGYVLFEIPSNLMLPRVGARKTFSRILVLWGITSACMLFVRDVPTFYAMRFLLGVFEAGFAPGMIYYLSCWYGPQRMARAIAIVFLAGPIGGIVGAPVSAWLMTALAGHAGLAGWQWMFLVEGLPCILLGIVALRLIPNRPADANWLTDRERALLESALGSHTAHGHSFLAVARDLRIYVLAFAYFCIIAAIYAISFWLPTIIKAQGVTDLVQLGWYAAIPYIAAAFGMYYMGRRSDRLGERRFHCALPALGAGAILACTTLADGHLYVSLALLTVATMGLWMAYTVFWAMPPEYIKGPAAAGGIALINTIGLSGGFWGPAMIGWAKTATGNLHLGVLMMAVLPVVAALIVFANKLPKAAASAATPATPATASTVPTSR</sequence>
<evidence type="ECO:0000256" key="6">
    <source>
        <dbReference type="SAM" id="Phobius"/>
    </source>
</evidence>
<accession>A0A316EP31</accession>
<dbReference type="PROSITE" id="PS50850">
    <property type="entry name" value="MFS"/>
    <property type="match status" value="1"/>
</dbReference>
<dbReference type="Proteomes" id="UP000245754">
    <property type="component" value="Unassembled WGS sequence"/>
</dbReference>
<feature type="transmembrane region" description="Helical" evidence="6">
    <location>
        <begin position="282"/>
        <end position="300"/>
    </location>
</feature>
<dbReference type="Pfam" id="PF07690">
    <property type="entry name" value="MFS_1"/>
    <property type="match status" value="1"/>
</dbReference>
<feature type="transmembrane region" description="Helical" evidence="6">
    <location>
        <begin position="58"/>
        <end position="78"/>
    </location>
</feature>
<feature type="transmembrane region" description="Helical" evidence="6">
    <location>
        <begin position="337"/>
        <end position="356"/>
    </location>
</feature>
<evidence type="ECO:0000256" key="2">
    <source>
        <dbReference type="ARBA" id="ARBA00022448"/>
    </source>
</evidence>
<reference evidence="8 9" key="1">
    <citation type="submission" date="2018-05" db="EMBL/GenBank/DDBJ databases">
        <title>Genomic Encyclopedia of Type Strains, Phase IV (KMG-V): Genome sequencing to study the core and pangenomes of soil and plant-associated prokaryotes.</title>
        <authorList>
            <person name="Whitman W."/>
        </authorList>
    </citation>
    <scope>NUCLEOTIDE SEQUENCE [LARGE SCALE GENOMIC DNA]</scope>
    <source>
        <strain evidence="8 9">SLV-132</strain>
    </source>
</reference>
<keyword evidence="2" id="KW-0813">Transport</keyword>
<protein>
    <submittedName>
        <fullName evidence="8">Sugar phosphate permease</fullName>
    </submittedName>
</protein>
<dbReference type="GO" id="GO:0016020">
    <property type="term" value="C:membrane"/>
    <property type="evidence" value="ECO:0007669"/>
    <property type="project" value="UniProtKB-SubCell"/>
</dbReference>
<comment type="subcellular location">
    <subcellularLocation>
        <location evidence="1">Membrane</location>
        <topology evidence="1">Multi-pass membrane protein</topology>
    </subcellularLocation>
</comment>
<evidence type="ECO:0000256" key="4">
    <source>
        <dbReference type="ARBA" id="ARBA00022989"/>
    </source>
</evidence>
<dbReference type="EMBL" id="QGGT01000006">
    <property type="protein sequence ID" value="PWK32749.1"/>
    <property type="molecule type" value="Genomic_DNA"/>
</dbReference>
<dbReference type="PANTHER" id="PTHR43791">
    <property type="entry name" value="PERMEASE-RELATED"/>
    <property type="match status" value="1"/>
</dbReference>
<evidence type="ECO:0000313" key="9">
    <source>
        <dbReference type="Proteomes" id="UP000245754"/>
    </source>
</evidence>
<feature type="transmembrane region" description="Helical" evidence="6">
    <location>
        <begin position="148"/>
        <end position="171"/>
    </location>
</feature>
<feature type="transmembrane region" description="Helical" evidence="6">
    <location>
        <begin position="90"/>
        <end position="108"/>
    </location>
</feature>
<evidence type="ECO:0000256" key="3">
    <source>
        <dbReference type="ARBA" id="ARBA00022692"/>
    </source>
</evidence>
<dbReference type="SUPFAM" id="SSF103473">
    <property type="entry name" value="MFS general substrate transporter"/>
    <property type="match status" value="1"/>
</dbReference>